<sequence length="91" mass="10218">MDHQTYVEGSVAENEKVMTMKDWIIVSLFMMIPIANIVLLFVWAFGSDGNLNRKNWAKAGLLLMAILMGLYFVFGTITAIITFILIGMEGQ</sequence>
<keyword evidence="1" id="KW-1133">Transmembrane helix</keyword>
<dbReference type="Proteomes" id="UP000197781">
    <property type="component" value="Chromosome"/>
</dbReference>
<organism evidence="2 3">
    <name type="scientific">Brevibacillus formosus</name>
    <dbReference type="NCBI Taxonomy" id="54913"/>
    <lineage>
        <taxon>Bacteria</taxon>
        <taxon>Bacillati</taxon>
        <taxon>Bacillota</taxon>
        <taxon>Bacilli</taxon>
        <taxon>Bacillales</taxon>
        <taxon>Paenibacillaceae</taxon>
        <taxon>Brevibacillus</taxon>
    </lineage>
</organism>
<dbReference type="RefSeq" id="WP_088908934.1">
    <property type="nucleotide sequence ID" value="NZ_CP018145.1"/>
</dbReference>
<feature type="transmembrane region" description="Helical" evidence="1">
    <location>
        <begin position="59"/>
        <end position="86"/>
    </location>
</feature>
<keyword evidence="1" id="KW-0812">Transmembrane</keyword>
<evidence type="ECO:0000313" key="3">
    <source>
        <dbReference type="Proteomes" id="UP000197781"/>
    </source>
</evidence>
<feature type="transmembrane region" description="Helical" evidence="1">
    <location>
        <begin position="23"/>
        <end position="47"/>
    </location>
</feature>
<evidence type="ECO:0000256" key="1">
    <source>
        <dbReference type="SAM" id="Phobius"/>
    </source>
</evidence>
<keyword evidence="1" id="KW-0472">Membrane</keyword>
<reference evidence="2 3" key="1">
    <citation type="submission" date="2016-11" db="EMBL/GenBank/DDBJ databases">
        <authorList>
            <person name="Jaros S."/>
            <person name="Januszkiewicz K."/>
            <person name="Wedrychowicz H."/>
        </authorList>
    </citation>
    <scope>NUCLEOTIDE SEQUENCE [LARGE SCALE GENOMIC DNA]</scope>
    <source>
        <strain evidence="2 3">NF2</strain>
    </source>
</reference>
<protein>
    <submittedName>
        <fullName evidence="2">Uncharacterized protein</fullName>
    </submittedName>
</protein>
<dbReference type="KEGG" id="bfm:BP422_17885"/>
<name>A0A220MJS4_9BACL</name>
<proteinExistence type="predicted"/>
<evidence type="ECO:0000313" key="2">
    <source>
        <dbReference type="EMBL" id="ASJ55253.1"/>
    </source>
</evidence>
<accession>A0A220MJS4</accession>
<gene>
    <name evidence="2" type="ORF">BP422_17885</name>
</gene>
<dbReference type="EMBL" id="CP018145">
    <property type="protein sequence ID" value="ASJ55253.1"/>
    <property type="molecule type" value="Genomic_DNA"/>
</dbReference>
<dbReference type="AlphaFoldDB" id="A0A220MJS4"/>